<gene>
    <name evidence="3" type="ORF">PgNI_10439</name>
</gene>
<reference evidence="3" key="2">
    <citation type="submission" date="2019-10" db="EMBL/GenBank/DDBJ databases">
        <authorList>
            <consortium name="NCBI Genome Project"/>
        </authorList>
    </citation>
    <scope>NUCLEOTIDE SEQUENCE</scope>
    <source>
        <strain evidence="3">NI907</strain>
    </source>
</reference>
<dbReference type="KEGG" id="pgri:PgNI_10439"/>
<accession>A0A6P8B020</accession>
<evidence type="ECO:0000256" key="1">
    <source>
        <dbReference type="SAM" id="MobiDB-lite"/>
    </source>
</evidence>
<proteinExistence type="predicted"/>
<dbReference type="RefSeq" id="XP_030980399.1">
    <property type="nucleotide sequence ID" value="XM_031130410.1"/>
</dbReference>
<sequence length="79" mass="9282">MCTYSSVNYSCGNRRMIVAEWCGRYIKGLQSHLRCPPDVQYYTRDDQPCPRCREAAADRPPPPWMPIDQRSSRSPRYCH</sequence>
<evidence type="ECO:0000313" key="2">
    <source>
        <dbReference type="Proteomes" id="UP000515153"/>
    </source>
</evidence>
<dbReference type="AlphaFoldDB" id="A0A6P8B020"/>
<keyword evidence="2" id="KW-1185">Reference proteome</keyword>
<reference evidence="3" key="3">
    <citation type="submission" date="2025-08" db="UniProtKB">
        <authorList>
            <consortium name="RefSeq"/>
        </authorList>
    </citation>
    <scope>IDENTIFICATION</scope>
    <source>
        <strain evidence="3">NI907</strain>
    </source>
</reference>
<dbReference type="Proteomes" id="UP000515153">
    <property type="component" value="Chromosome VII"/>
</dbReference>
<evidence type="ECO:0000313" key="3">
    <source>
        <dbReference type="RefSeq" id="XP_030980399.1"/>
    </source>
</evidence>
<feature type="region of interest" description="Disordered" evidence="1">
    <location>
        <begin position="53"/>
        <end position="79"/>
    </location>
</feature>
<reference evidence="2 3" key="1">
    <citation type="journal article" date="2019" name="Mol. Biol. Evol.">
        <title>Blast fungal genomes show frequent chromosomal changes, gene gains and losses, and effector gene turnover.</title>
        <authorList>
            <person name="Gomez Luciano L.B."/>
            <person name="Jason Tsai I."/>
            <person name="Chuma I."/>
            <person name="Tosa Y."/>
            <person name="Chen Y.H."/>
            <person name="Li J.Y."/>
            <person name="Li M.Y."/>
            <person name="Jade Lu M.Y."/>
            <person name="Nakayashiki H."/>
            <person name="Li W.H."/>
        </authorList>
    </citation>
    <scope>NUCLEOTIDE SEQUENCE [LARGE SCALE GENOMIC DNA]</scope>
    <source>
        <strain evidence="2 3">NI907</strain>
    </source>
</reference>
<dbReference type="GeneID" id="41965318"/>
<name>A0A6P8B020_PYRGI</name>
<protein>
    <submittedName>
        <fullName evidence="3">Uncharacterized protein</fullName>
    </submittedName>
</protein>
<organism evidence="2 3">
    <name type="scientific">Pyricularia grisea</name>
    <name type="common">Crabgrass-specific blast fungus</name>
    <name type="synonym">Magnaporthe grisea</name>
    <dbReference type="NCBI Taxonomy" id="148305"/>
    <lineage>
        <taxon>Eukaryota</taxon>
        <taxon>Fungi</taxon>
        <taxon>Dikarya</taxon>
        <taxon>Ascomycota</taxon>
        <taxon>Pezizomycotina</taxon>
        <taxon>Sordariomycetes</taxon>
        <taxon>Sordariomycetidae</taxon>
        <taxon>Magnaporthales</taxon>
        <taxon>Pyriculariaceae</taxon>
        <taxon>Pyricularia</taxon>
    </lineage>
</organism>